<dbReference type="Proteomes" id="UP001595953">
    <property type="component" value="Unassembled WGS sequence"/>
</dbReference>
<proteinExistence type="inferred from homology"/>
<keyword evidence="2 5" id="KW-0012">Acyltransferase</keyword>
<evidence type="ECO:0000313" key="5">
    <source>
        <dbReference type="EMBL" id="MFC4721798.1"/>
    </source>
</evidence>
<protein>
    <submittedName>
        <fullName evidence="5">GNAT family N-acetyltransferase</fullName>
        <ecNumber evidence="5">2.3.-.-</ecNumber>
    </submittedName>
</protein>
<name>A0ABV9N4Q0_9FLAO</name>
<dbReference type="SUPFAM" id="SSF55729">
    <property type="entry name" value="Acyl-CoA N-acyltransferases (Nat)"/>
    <property type="match status" value="1"/>
</dbReference>
<dbReference type="InterPro" id="IPR016181">
    <property type="entry name" value="Acyl_CoA_acyltransferase"/>
</dbReference>
<sequence>MSLQFDHYRIQHLDTRNPDAFFYLMSSNRPRLEDFFAGTVAKTNTLADTKAYCKNIDLRVAAKQYVPFCLIDTTTNQWVGFIDIKNIDWDTSIAEMGYFIDAHYEGRGLSSKAVGLITDYLKNNYPLKQLVCRVASHNIASKQVALRNGFQFQKTVPKDYTTTKGEVVDLDYYVKQL</sequence>
<evidence type="ECO:0000256" key="3">
    <source>
        <dbReference type="ARBA" id="ARBA00038502"/>
    </source>
</evidence>
<gene>
    <name evidence="5" type="ORF">ACFO5O_05675</name>
</gene>
<comment type="similarity">
    <text evidence="3">Belongs to the acetyltransferase family. RimJ subfamily.</text>
</comment>
<comment type="caution">
    <text evidence="5">The sequence shown here is derived from an EMBL/GenBank/DDBJ whole genome shotgun (WGS) entry which is preliminary data.</text>
</comment>
<evidence type="ECO:0000256" key="2">
    <source>
        <dbReference type="ARBA" id="ARBA00023315"/>
    </source>
</evidence>
<evidence type="ECO:0000259" key="4">
    <source>
        <dbReference type="Pfam" id="PF13302"/>
    </source>
</evidence>
<evidence type="ECO:0000256" key="1">
    <source>
        <dbReference type="ARBA" id="ARBA00022679"/>
    </source>
</evidence>
<organism evidence="5 6">
    <name type="scientific">Geojedonia litorea</name>
    <dbReference type="NCBI Taxonomy" id="1268269"/>
    <lineage>
        <taxon>Bacteria</taxon>
        <taxon>Pseudomonadati</taxon>
        <taxon>Bacteroidota</taxon>
        <taxon>Flavobacteriia</taxon>
        <taxon>Flavobacteriales</taxon>
        <taxon>Flavobacteriaceae</taxon>
        <taxon>Geojedonia</taxon>
    </lineage>
</organism>
<dbReference type="EMBL" id="JBHSGP010000008">
    <property type="protein sequence ID" value="MFC4721798.1"/>
    <property type="molecule type" value="Genomic_DNA"/>
</dbReference>
<feature type="domain" description="N-acetyltransferase" evidence="4">
    <location>
        <begin position="29"/>
        <end position="151"/>
    </location>
</feature>
<dbReference type="GO" id="GO:0016746">
    <property type="term" value="F:acyltransferase activity"/>
    <property type="evidence" value="ECO:0007669"/>
    <property type="project" value="UniProtKB-KW"/>
</dbReference>
<keyword evidence="6" id="KW-1185">Reference proteome</keyword>
<dbReference type="InterPro" id="IPR051531">
    <property type="entry name" value="N-acetyltransferase"/>
</dbReference>
<keyword evidence="1 5" id="KW-0808">Transferase</keyword>
<accession>A0ABV9N4Q0</accession>
<dbReference type="InterPro" id="IPR000182">
    <property type="entry name" value="GNAT_dom"/>
</dbReference>
<dbReference type="Gene3D" id="3.40.630.30">
    <property type="match status" value="1"/>
</dbReference>
<dbReference type="EC" id="2.3.-.-" evidence="5"/>
<reference evidence="6" key="1">
    <citation type="journal article" date="2019" name="Int. J. Syst. Evol. Microbiol.">
        <title>The Global Catalogue of Microorganisms (GCM) 10K type strain sequencing project: providing services to taxonomists for standard genome sequencing and annotation.</title>
        <authorList>
            <consortium name="The Broad Institute Genomics Platform"/>
            <consortium name="The Broad Institute Genome Sequencing Center for Infectious Disease"/>
            <person name="Wu L."/>
            <person name="Ma J."/>
        </authorList>
    </citation>
    <scope>NUCLEOTIDE SEQUENCE [LARGE SCALE GENOMIC DNA]</scope>
    <source>
        <strain evidence="6">CCUG 63682</strain>
    </source>
</reference>
<dbReference type="RefSeq" id="WP_387961754.1">
    <property type="nucleotide sequence ID" value="NZ_JBHSGP010000008.1"/>
</dbReference>
<dbReference type="PANTHER" id="PTHR43792:SF8">
    <property type="entry name" value="[RIBOSOMAL PROTEIN US5]-ALANINE N-ACETYLTRANSFERASE"/>
    <property type="match status" value="1"/>
</dbReference>
<evidence type="ECO:0000313" key="6">
    <source>
        <dbReference type="Proteomes" id="UP001595953"/>
    </source>
</evidence>
<dbReference type="PANTHER" id="PTHR43792">
    <property type="entry name" value="GNAT FAMILY, PUTATIVE (AFU_ORTHOLOGUE AFUA_3G00765)-RELATED-RELATED"/>
    <property type="match status" value="1"/>
</dbReference>
<dbReference type="Pfam" id="PF13302">
    <property type="entry name" value="Acetyltransf_3"/>
    <property type="match status" value="1"/>
</dbReference>